<name>A0A840A356_9CAUL</name>
<proteinExistence type="predicted"/>
<protein>
    <submittedName>
        <fullName evidence="2">Uncharacterized protein</fullName>
    </submittedName>
</protein>
<gene>
    <name evidence="2" type="ORF">GGQ61_003556</name>
</gene>
<evidence type="ECO:0000256" key="1">
    <source>
        <dbReference type="SAM" id="MobiDB-lite"/>
    </source>
</evidence>
<organism evidence="2 3">
    <name type="scientific">Phenylobacterium haematophilum</name>
    <dbReference type="NCBI Taxonomy" id="98513"/>
    <lineage>
        <taxon>Bacteria</taxon>
        <taxon>Pseudomonadati</taxon>
        <taxon>Pseudomonadota</taxon>
        <taxon>Alphaproteobacteria</taxon>
        <taxon>Caulobacterales</taxon>
        <taxon>Caulobacteraceae</taxon>
        <taxon>Phenylobacterium</taxon>
    </lineage>
</organism>
<feature type="region of interest" description="Disordered" evidence="1">
    <location>
        <begin position="17"/>
        <end position="39"/>
    </location>
</feature>
<reference evidence="2 3" key="1">
    <citation type="submission" date="2020-08" db="EMBL/GenBank/DDBJ databases">
        <title>Genomic Encyclopedia of Type Strains, Phase IV (KMG-IV): sequencing the most valuable type-strain genomes for metagenomic binning, comparative biology and taxonomic classification.</title>
        <authorList>
            <person name="Goeker M."/>
        </authorList>
    </citation>
    <scope>NUCLEOTIDE SEQUENCE [LARGE SCALE GENOMIC DNA]</scope>
    <source>
        <strain evidence="2 3">DSM 21793</strain>
    </source>
</reference>
<sequence length="39" mass="4416">MQPRARQMILKDLKRRVDRLHDEGKMRNGNPGGAKASAL</sequence>
<dbReference type="Proteomes" id="UP000530564">
    <property type="component" value="Unassembled WGS sequence"/>
</dbReference>
<keyword evidence="3" id="KW-1185">Reference proteome</keyword>
<evidence type="ECO:0000313" key="2">
    <source>
        <dbReference type="EMBL" id="MBB3892818.1"/>
    </source>
</evidence>
<comment type="caution">
    <text evidence="2">The sequence shown here is derived from an EMBL/GenBank/DDBJ whole genome shotgun (WGS) entry which is preliminary data.</text>
</comment>
<evidence type="ECO:0000313" key="3">
    <source>
        <dbReference type="Proteomes" id="UP000530564"/>
    </source>
</evidence>
<dbReference type="AlphaFoldDB" id="A0A840A356"/>
<accession>A0A840A356</accession>
<dbReference type="EMBL" id="JACIDK010000006">
    <property type="protein sequence ID" value="MBB3892818.1"/>
    <property type="molecule type" value="Genomic_DNA"/>
</dbReference>